<dbReference type="KEGG" id="hai:109380165"/>
<evidence type="ECO:0000256" key="6">
    <source>
        <dbReference type="SAM" id="Phobius"/>
    </source>
</evidence>
<feature type="transmembrane region" description="Helical" evidence="6">
    <location>
        <begin position="258"/>
        <end position="277"/>
    </location>
</feature>
<feature type="compositionally biased region" description="Basic and acidic residues" evidence="5">
    <location>
        <begin position="289"/>
        <end position="305"/>
    </location>
</feature>
<dbReference type="Proteomes" id="UP000694851">
    <property type="component" value="Unplaced"/>
</dbReference>
<dbReference type="RefSeq" id="XP_019493009.1">
    <property type="nucleotide sequence ID" value="XM_019637464.1"/>
</dbReference>
<evidence type="ECO:0000256" key="1">
    <source>
        <dbReference type="ARBA" id="ARBA00004141"/>
    </source>
</evidence>
<dbReference type="SMART" id="SM01417">
    <property type="entry name" value="Solute_trans_a"/>
    <property type="match status" value="1"/>
</dbReference>
<name>A0A8B7QZ45_HIPAR</name>
<dbReference type="GeneID" id="109380165"/>
<keyword evidence="3 6" id="KW-1133">Transmembrane helix</keyword>
<dbReference type="InterPro" id="IPR005178">
    <property type="entry name" value="Ostalpha/TMEM184C"/>
</dbReference>
<evidence type="ECO:0000256" key="2">
    <source>
        <dbReference type="ARBA" id="ARBA00022692"/>
    </source>
</evidence>
<keyword evidence="2 6" id="KW-0812">Transmembrane</keyword>
<evidence type="ECO:0000313" key="7">
    <source>
        <dbReference type="Proteomes" id="UP000694851"/>
    </source>
</evidence>
<feature type="transmembrane region" description="Helical" evidence="6">
    <location>
        <begin position="92"/>
        <end position="113"/>
    </location>
</feature>
<feature type="transmembrane region" description="Helical" evidence="6">
    <location>
        <begin position="222"/>
        <end position="246"/>
    </location>
</feature>
<comment type="subcellular location">
    <subcellularLocation>
        <location evidence="1">Membrane</location>
        <topology evidence="1">Multi-pass membrane protein</topology>
    </subcellularLocation>
</comment>
<evidence type="ECO:0000256" key="5">
    <source>
        <dbReference type="SAM" id="MobiDB-lite"/>
    </source>
</evidence>
<dbReference type="Pfam" id="PF03619">
    <property type="entry name" value="Solute_trans_a"/>
    <property type="match status" value="1"/>
</dbReference>
<evidence type="ECO:0000313" key="9">
    <source>
        <dbReference type="RefSeq" id="XP_019493010.1"/>
    </source>
</evidence>
<evidence type="ECO:0000313" key="8">
    <source>
        <dbReference type="RefSeq" id="XP_019493009.1"/>
    </source>
</evidence>
<accession>A0A8B7QZ45</accession>
<organism evidence="7 9">
    <name type="scientific">Hipposideros armiger</name>
    <name type="common">Great Himalayan leaf-nosed bat</name>
    <dbReference type="NCBI Taxonomy" id="186990"/>
    <lineage>
        <taxon>Eukaryota</taxon>
        <taxon>Metazoa</taxon>
        <taxon>Chordata</taxon>
        <taxon>Craniata</taxon>
        <taxon>Vertebrata</taxon>
        <taxon>Euteleostomi</taxon>
        <taxon>Mammalia</taxon>
        <taxon>Eutheria</taxon>
        <taxon>Laurasiatheria</taxon>
        <taxon>Chiroptera</taxon>
        <taxon>Yinpterochiroptera</taxon>
        <taxon>Rhinolophoidea</taxon>
        <taxon>Hipposideridae</taxon>
        <taxon>Hipposideros</taxon>
    </lineage>
</organism>
<keyword evidence="7" id="KW-1185">Reference proteome</keyword>
<feature type="region of interest" description="Disordered" evidence="5">
    <location>
        <begin position="379"/>
        <end position="408"/>
    </location>
</feature>
<protein>
    <submittedName>
        <fullName evidence="8 9">Transmembrane protein 184A isoform X1</fullName>
    </submittedName>
</protein>
<dbReference type="OrthoDB" id="5348404at2759"/>
<keyword evidence="4 6" id="KW-0472">Membrane</keyword>
<sequence length="502" mass="54068">MTNASGLLGAADAPLVWAAWLQHKPQPAMPAVPPGLQMDRMGNSSQGTSQLFLTTALARGISGIFVWTALVLTCHQIYLHLRSYTVPSEQRYIIRLLLVVPVYAFSSWLSLLLLGGHQHHIYLDSLRDCYEAFVIYSFLSLCFQYLGGESTIMAEIRGKPVRSSCLYGTCCLQGMAYSIGFLRFCKQATLQFCVVKPVMALVTIILQAVGKYHDGDFNIHSGYLYVTLIYNASVSLALYALFLFYFATRELLRPFEPVLKFLTIKAVIFLSFWQGVLREEGQLASPHGSHAEHLQRPQGDHEPTGHRAGRHPQLLACLPALHAAGHARGLGARPGRAPLPQHPPQCGRWAWRGQEGSQFGKEDADPLGGAVGGWLAQASAAGRGPDHQHSCQRSSLSRELPRRGPAAHSPSCLCQARERAHELISSGSHCGAGSQCGLTGQTDPRLGSFGEGRLGESCAASLQALALWAPQAGDSAGPGSGPLGPVGEGPGLLHTTSSHGEL</sequence>
<dbReference type="CTD" id="202915"/>
<evidence type="ECO:0000256" key="3">
    <source>
        <dbReference type="ARBA" id="ARBA00022989"/>
    </source>
</evidence>
<proteinExistence type="predicted"/>
<feature type="transmembrane region" description="Helical" evidence="6">
    <location>
        <begin position="133"/>
        <end position="152"/>
    </location>
</feature>
<dbReference type="AlphaFoldDB" id="A0A8B7QZ45"/>
<feature type="region of interest" description="Disordered" evidence="5">
    <location>
        <begin position="284"/>
        <end position="309"/>
    </location>
</feature>
<feature type="region of interest" description="Disordered" evidence="5">
    <location>
        <begin position="473"/>
        <end position="502"/>
    </location>
</feature>
<gene>
    <name evidence="8 9" type="primary">TMEM184A</name>
</gene>
<feature type="transmembrane region" description="Helical" evidence="6">
    <location>
        <begin position="51"/>
        <end position="72"/>
    </location>
</feature>
<evidence type="ECO:0000256" key="4">
    <source>
        <dbReference type="ARBA" id="ARBA00023136"/>
    </source>
</evidence>
<reference evidence="8 9" key="1">
    <citation type="submission" date="2025-04" db="UniProtKB">
        <authorList>
            <consortium name="RefSeq"/>
        </authorList>
    </citation>
    <scope>IDENTIFICATION</scope>
    <source>
        <tissue evidence="8 9">Muscle</tissue>
    </source>
</reference>
<dbReference type="RefSeq" id="XP_019493010.1">
    <property type="nucleotide sequence ID" value="XM_019637465.1"/>
</dbReference>
<feature type="compositionally biased region" description="Gly residues" evidence="5">
    <location>
        <begin position="476"/>
        <end position="490"/>
    </location>
</feature>
<dbReference type="PANTHER" id="PTHR23423">
    <property type="entry name" value="ORGANIC SOLUTE TRANSPORTER-RELATED"/>
    <property type="match status" value="1"/>
</dbReference>
<dbReference type="GO" id="GO:0016020">
    <property type="term" value="C:membrane"/>
    <property type="evidence" value="ECO:0007669"/>
    <property type="project" value="UniProtKB-SubCell"/>
</dbReference>
<feature type="transmembrane region" description="Helical" evidence="6">
    <location>
        <begin position="188"/>
        <end position="210"/>
    </location>
</feature>